<gene>
    <name evidence="4" type="ORF">BCR34DRAFT_460186</name>
</gene>
<dbReference type="EMBL" id="MCFA01000017">
    <property type="protein sequence ID" value="ORY16597.1"/>
    <property type="molecule type" value="Genomic_DNA"/>
</dbReference>
<keyword evidence="5" id="KW-1185">Reference proteome</keyword>
<dbReference type="PANTHER" id="PTHR38046:SF1">
    <property type="entry name" value="CRYPTIC LOCI REGULATOR 2"/>
    <property type="match status" value="1"/>
</dbReference>
<dbReference type="GO" id="GO:0031934">
    <property type="term" value="C:mating-type region heterochromatin"/>
    <property type="evidence" value="ECO:0007669"/>
    <property type="project" value="TreeGrafter"/>
</dbReference>
<dbReference type="InterPro" id="IPR038986">
    <property type="entry name" value="Clr2"/>
</dbReference>
<evidence type="ECO:0000256" key="1">
    <source>
        <dbReference type="SAM" id="MobiDB-lite"/>
    </source>
</evidence>
<dbReference type="STRING" id="1231657.A0A1Y2A2R1"/>
<feature type="region of interest" description="Disordered" evidence="1">
    <location>
        <begin position="137"/>
        <end position="170"/>
    </location>
</feature>
<protein>
    <recommendedName>
        <fullName evidence="6">Cryptic loci regulator 2 N-terminal domain-containing protein</fullName>
    </recommendedName>
</protein>
<feature type="non-terminal residue" evidence="4">
    <location>
        <position position="598"/>
    </location>
</feature>
<evidence type="ECO:0000313" key="5">
    <source>
        <dbReference type="Proteomes" id="UP000193144"/>
    </source>
</evidence>
<reference evidence="4 5" key="1">
    <citation type="submission" date="2016-07" db="EMBL/GenBank/DDBJ databases">
        <title>Pervasive Adenine N6-methylation of Active Genes in Fungi.</title>
        <authorList>
            <consortium name="DOE Joint Genome Institute"/>
            <person name="Mondo S.J."/>
            <person name="Dannebaum R.O."/>
            <person name="Kuo R.C."/>
            <person name="Labutti K."/>
            <person name="Haridas S."/>
            <person name="Kuo A."/>
            <person name="Salamov A."/>
            <person name="Ahrendt S.R."/>
            <person name="Lipzen A."/>
            <person name="Sullivan W."/>
            <person name="Andreopoulos W.B."/>
            <person name="Clum A."/>
            <person name="Lindquist E."/>
            <person name="Daum C."/>
            <person name="Ramamoorthy G.K."/>
            <person name="Gryganskyi A."/>
            <person name="Culley D."/>
            <person name="Magnuson J.K."/>
            <person name="James T.Y."/>
            <person name="O'Malley M.A."/>
            <person name="Stajich J.E."/>
            <person name="Spatafora J.W."/>
            <person name="Visel A."/>
            <person name="Grigoriev I.V."/>
        </authorList>
    </citation>
    <scope>NUCLEOTIDE SEQUENCE [LARGE SCALE GENOMIC DNA]</scope>
    <source>
        <strain evidence="4 5">CBS 115471</strain>
    </source>
</reference>
<comment type="caution">
    <text evidence="4">The sequence shown here is derived from an EMBL/GenBank/DDBJ whole genome shotgun (WGS) entry which is preliminary data.</text>
</comment>
<evidence type="ECO:0000259" key="3">
    <source>
        <dbReference type="Pfam" id="PF16761"/>
    </source>
</evidence>
<proteinExistence type="predicted"/>
<feature type="region of interest" description="Disordered" evidence="1">
    <location>
        <begin position="1"/>
        <end position="20"/>
    </location>
</feature>
<name>A0A1Y2A2R1_9PLEO</name>
<dbReference type="InterPro" id="IPR031915">
    <property type="entry name" value="Clr2_N"/>
</dbReference>
<dbReference type="GO" id="GO:0070824">
    <property type="term" value="C:SHREC complex"/>
    <property type="evidence" value="ECO:0007669"/>
    <property type="project" value="InterPro"/>
</dbReference>
<feature type="non-terminal residue" evidence="4">
    <location>
        <position position="1"/>
    </location>
</feature>
<feature type="domain" description="Cryptic loci regulator 2 N-terminal" evidence="3">
    <location>
        <begin position="52"/>
        <end position="116"/>
    </location>
</feature>
<dbReference type="Pfam" id="PF10383">
    <property type="entry name" value="Clr2"/>
    <property type="match status" value="1"/>
</dbReference>
<dbReference type="Pfam" id="PF16761">
    <property type="entry name" value="Clr2_transil"/>
    <property type="match status" value="1"/>
</dbReference>
<evidence type="ECO:0000259" key="2">
    <source>
        <dbReference type="Pfam" id="PF10383"/>
    </source>
</evidence>
<sequence>VKVPLRAGSDGDATHRPTSIRQTLVDPPTLYLEKIGTLWMKDRGEARPGITYMLERLPVGYALYERPRANDPKHLDKWLYGHPNRKTFDSPNRFFPHFKYLMENVGSNVGCPCTVCHAIGGDIPRLGTMAPGSVSLRRRKNGSTGTSTPRSLLDMTDTVPGPGLAQRKGRPKLIGPGLDKSHVDEEGTPDVIRNLISKLKRHGALDEAISEPMSLDWRAEQNLLPDLIKFIKEQPQYKPRTGEIVFFQRELDKGDSGPVVWEAGVVGQTATQDFNDPEPGTIVSNYGIRVEPLPDPSSEDKSLSKNYAYVPLQRTRPFVLWKDILDGTGTDEEEIHHTVKNALTVMSCVSVVGKHRFKGKWPKADIFCHGLYIGSELVAVGDTIRLLPRTEDDAKSTEVLIVTSIRLRLSNLDLASDNDFDEGRPYNTTAYIFGKGFTTNAVASNPDWIVEDAALPAILRTYTHNEAAENGAVHTLSWYPLHSPSHSLQIHFSRFLSRLHEASALSQYLIITTTPPSTSASTAPSVLSLGLTGLLTSRSFSTSHNPHISRNNGSSWFWAESRSEALGLETVNGLEVDKFDRDRDPNMGRKLLKAVDAL</sequence>
<evidence type="ECO:0008006" key="6">
    <source>
        <dbReference type="Google" id="ProtNLM"/>
    </source>
</evidence>
<dbReference type="PANTHER" id="PTHR38046">
    <property type="entry name" value="CRYPTIC LOCI REGULATOR 2"/>
    <property type="match status" value="1"/>
</dbReference>
<dbReference type="InterPro" id="IPR018839">
    <property type="entry name" value="Tscrpt-silencing_Clr2_C"/>
</dbReference>
<feature type="domain" description="Cryptic loci regulator 2 C-terminal" evidence="2">
    <location>
        <begin position="367"/>
        <end position="493"/>
    </location>
</feature>
<dbReference type="GO" id="GO:0033553">
    <property type="term" value="C:rDNA heterochromatin"/>
    <property type="evidence" value="ECO:0007669"/>
    <property type="project" value="TreeGrafter"/>
</dbReference>
<dbReference type="OrthoDB" id="438224at2759"/>
<dbReference type="AlphaFoldDB" id="A0A1Y2A2R1"/>
<dbReference type="GO" id="GO:0030466">
    <property type="term" value="P:silent mating-type cassette heterochromatin formation"/>
    <property type="evidence" value="ECO:0007669"/>
    <property type="project" value="TreeGrafter"/>
</dbReference>
<evidence type="ECO:0000313" key="4">
    <source>
        <dbReference type="EMBL" id="ORY16597.1"/>
    </source>
</evidence>
<accession>A0A1Y2A2R1</accession>
<dbReference type="Proteomes" id="UP000193144">
    <property type="component" value="Unassembled WGS sequence"/>
</dbReference>
<organism evidence="4 5">
    <name type="scientific">Clohesyomyces aquaticus</name>
    <dbReference type="NCBI Taxonomy" id="1231657"/>
    <lineage>
        <taxon>Eukaryota</taxon>
        <taxon>Fungi</taxon>
        <taxon>Dikarya</taxon>
        <taxon>Ascomycota</taxon>
        <taxon>Pezizomycotina</taxon>
        <taxon>Dothideomycetes</taxon>
        <taxon>Pleosporomycetidae</taxon>
        <taxon>Pleosporales</taxon>
        <taxon>Lindgomycetaceae</taxon>
        <taxon>Clohesyomyces</taxon>
    </lineage>
</organism>